<evidence type="ECO:0000256" key="3">
    <source>
        <dbReference type="ARBA" id="ARBA00022475"/>
    </source>
</evidence>
<evidence type="ECO:0000256" key="5">
    <source>
        <dbReference type="ARBA" id="ARBA00022989"/>
    </source>
</evidence>
<comment type="similarity">
    <text evidence="2">Belongs to the chromate ion transporter (CHR) (TC 2.A.51) family.</text>
</comment>
<reference evidence="8 9" key="1">
    <citation type="submission" date="2015-11" db="EMBL/GenBank/DDBJ databases">
        <title>Exploring the genomic traits of fungus-feeding bacterial genus Collimonas.</title>
        <authorList>
            <person name="Song C."/>
            <person name="Schmidt R."/>
            <person name="de Jager V."/>
            <person name="Krzyzanowska D."/>
            <person name="Jongedijk E."/>
            <person name="Cankar K."/>
            <person name="Beekwilder J."/>
            <person name="van Veen A."/>
            <person name="de Boer W."/>
            <person name="van Veen J.A."/>
            <person name="Garbeva P."/>
        </authorList>
    </citation>
    <scope>NUCLEOTIDE SEQUENCE [LARGE SCALE GENOMIC DNA]</scope>
    <source>
        <strain evidence="8 9">Ter291</strain>
    </source>
</reference>
<evidence type="ECO:0000313" key="8">
    <source>
        <dbReference type="EMBL" id="AMP15060.1"/>
    </source>
</evidence>
<accession>A0ABN4M9W3</accession>
<dbReference type="InterPro" id="IPR052518">
    <property type="entry name" value="CHR_Transporter"/>
</dbReference>
<dbReference type="PANTHER" id="PTHR43663">
    <property type="entry name" value="CHROMATE TRANSPORT PROTEIN-RELATED"/>
    <property type="match status" value="1"/>
</dbReference>
<evidence type="ECO:0000256" key="4">
    <source>
        <dbReference type="ARBA" id="ARBA00022692"/>
    </source>
</evidence>
<dbReference type="EMBL" id="CP013236">
    <property type="protein sequence ID" value="AMP15060.1"/>
    <property type="molecule type" value="Genomic_DNA"/>
</dbReference>
<evidence type="ECO:0000256" key="1">
    <source>
        <dbReference type="ARBA" id="ARBA00004651"/>
    </source>
</evidence>
<gene>
    <name evidence="8" type="ORF">CPter291_2807</name>
</gene>
<feature type="transmembrane region" description="Helical" evidence="7">
    <location>
        <begin position="93"/>
        <end position="115"/>
    </location>
</feature>
<keyword evidence="5 7" id="KW-1133">Transmembrane helix</keyword>
<evidence type="ECO:0000256" key="7">
    <source>
        <dbReference type="SAM" id="Phobius"/>
    </source>
</evidence>
<proteinExistence type="inferred from homology"/>
<keyword evidence="4 7" id="KW-0812">Transmembrane</keyword>
<protein>
    <submittedName>
        <fullName evidence="8">Chromate transporter family protein</fullName>
    </submittedName>
</protein>
<feature type="transmembrane region" description="Helical" evidence="7">
    <location>
        <begin position="127"/>
        <end position="151"/>
    </location>
</feature>
<feature type="transmembrane region" description="Helical" evidence="7">
    <location>
        <begin position="157"/>
        <end position="190"/>
    </location>
</feature>
<evidence type="ECO:0000313" key="9">
    <source>
        <dbReference type="Proteomes" id="UP000074914"/>
    </source>
</evidence>
<feature type="transmembrane region" description="Helical" evidence="7">
    <location>
        <begin position="65"/>
        <end position="87"/>
    </location>
</feature>
<comment type="subcellular location">
    <subcellularLocation>
        <location evidence="1">Cell membrane</location>
        <topology evidence="1">Multi-pass membrane protein</topology>
    </subcellularLocation>
</comment>
<keyword evidence="9" id="KW-1185">Reference proteome</keyword>
<organism evidence="8 9">
    <name type="scientific">Collimonas pratensis</name>
    <dbReference type="NCBI Taxonomy" id="279113"/>
    <lineage>
        <taxon>Bacteria</taxon>
        <taxon>Pseudomonadati</taxon>
        <taxon>Pseudomonadota</taxon>
        <taxon>Betaproteobacteria</taxon>
        <taxon>Burkholderiales</taxon>
        <taxon>Oxalobacteraceae</taxon>
        <taxon>Collimonas</taxon>
    </lineage>
</organism>
<dbReference type="Pfam" id="PF02417">
    <property type="entry name" value="Chromate_transp"/>
    <property type="match status" value="1"/>
</dbReference>
<keyword evidence="6 7" id="KW-0472">Membrane</keyword>
<evidence type="ECO:0000256" key="6">
    <source>
        <dbReference type="ARBA" id="ARBA00023136"/>
    </source>
</evidence>
<feature type="transmembrane region" description="Helical" evidence="7">
    <location>
        <begin position="26"/>
        <end position="45"/>
    </location>
</feature>
<dbReference type="PANTHER" id="PTHR43663:SF1">
    <property type="entry name" value="CHROMATE TRANSPORTER"/>
    <property type="match status" value="1"/>
</dbReference>
<sequence length="194" mass="20766">MTTKMTTETILSDKDALGATPTTRELFIGFLSLGLIGFGGVLPLARRMIVEQRRWLDPEQFTEMLGLCQFLPGGNIINLAVAIGMQFRGLAGALASLLGLIAAPSAIVIGLGVVYQHFQHDAQIQHLFAGLAAAASGLLISMALKMLLPLLKKPVPLMIASLFFLAIALLRLPLLPTMLVLAPLSVLLTWKLPS</sequence>
<keyword evidence="3" id="KW-1003">Cell membrane</keyword>
<dbReference type="Proteomes" id="UP000074914">
    <property type="component" value="Chromosome"/>
</dbReference>
<dbReference type="InterPro" id="IPR003370">
    <property type="entry name" value="Chromate_transpt"/>
</dbReference>
<evidence type="ECO:0000256" key="2">
    <source>
        <dbReference type="ARBA" id="ARBA00005262"/>
    </source>
</evidence>
<name>A0ABN4M9W3_9BURK</name>